<keyword evidence="2" id="KW-0472">Membrane</keyword>
<dbReference type="EMBL" id="JACRSU010000001">
    <property type="protein sequence ID" value="MBC8540076.1"/>
    <property type="molecule type" value="Genomic_DNA"/>
</dbReference>
<evidence type="ECO:0000256" key="2">
    <source>
        <dbReference type="SAM" id="Phobius"/>
    </source>
</evidence>
<protein>
    <submittedName>
        <fullName evidence="3">Uncharacterized protein</fullName>
    </submittedName>
</protein>
<evidence type="ECO:0000313" key="4">
    <source>
        <dbReference type="Proteomes" id="UP000611762"/>
    </source>
</evidence>
<keyword evidence="2" id="KW-0812">Transmembrane</keyword>
<dbReference type="RefSeq" id="WP_249311208.1">
    <property type="nucleotide sequence ID" value="NZ_JACRSU010000001.1"/>
</dbReference>
<sequence length="126" mass="14494">MGDGRVILFFTIAIILALIGVAFEKHQEKEKMRKKKEQAVEVKPEPVKEPVEIVQQPESPKVAALRSAARQSLQINLLALEAQRSMAEIARLHRTDTTTRRNPQSDPCYRRAEWTQNGDDWRQGRF</sequence>
<dbReference type="Proteomes" id="UP000611762">
    <property type="component" value="Unassembled WGS sequence"/>
</dbReference>
<organism evidence="3 4">
    <name type="scientific">Congzhengia minquanensis</name>
    <dbReference type="NCBI Taxonomy" id="2763657"/>
    <lineage>
        <taxon>Bacteria</taxon>
        <taxon>Bacillati</taxon>
        <taxon>Bacillota</taxon>
        <taxon>Clostridia</taxon>
        <taxon>Eubacteriales</taxon>
        <taxon>Oscillospiraceae</taxon>
        <taxon>Congzhengia</taxon>
    </lineage>
</organism>
<comment type="caution">
    <text evidence="3">The sequence shown here is derived from an EMBL/GenBank/DDBJ whole genome shotgun (WGS) entry which is preliminary data.</text>
</comment>
<feature type="transmembrane region" description="Helical" evidence="2">
    <location>
        <begin position="6"/>
        <end position="23"/>
    </location>
</feature>
<keyword evidence="4" id="KW-1185">Reference proteome</keyword>
<dbReference type="AlphaFoldDB" id="A0A926DKR3"/>
<gene>
    <name evidence="3" type="ORF">H8698_03680</name>
</gene>
<reference evidence="3" key="1">
    <citation type="submission" date="2020-08" db="EMBL/GenBank/DDBJ databases">
        <title>Genome public.</title>
        <authorList>
            <person name="Liu C."/>
            <person name="Sun Q."/>
        </authorList>
    </citation>
    <scope>NUCLEOTIDE SEQUENCE</scope>
    <source>
        <strain evidence="3">H8</strain>
    </source>
</reference>
<proteinExistence type="predicted"/>
<name>A0A926DKR3_9FIRM</name>
<accession>A0A926DKR3</accession>
<feature type="region of interest" description="Disordered" evidence="1">
    <location>
        <begin position="94"/>
        <end position="113"/>
    </location>
</feature>
<evidence type="ECO:0000256" key="1">
    <source>
        <dbReference type="SAM" id="MobiDB-lite"/>
    </source>
</evidence>
<evidence type="ECO:0000313" key="3">
    <source>
        <dbReference type="EMBL" id="MBC8540076.1"/>
    </source>
</evidence>
<keyword evidence="2" id="KW-1133">Transmembrane helix</keyword>